<reference evidence="3" key="1">
    <citation type="submission" date="2018-05" db="EMBL/GenBank/DDBJ databases">
        <authorList>
            <person name="Nie L."/>
        </authorList>
    </citation>
    <scope>NUCLEOTIDE SEQUENCE [LARGE SCALE GENOMIC DNA]</scope>
    <source>
        <strain evidence="3">NL</strain>
    </source>
</reference>
<organism evidence="2 3">
    <name type="scientific">Hymenobacter edaphi</name>
    <dbReference type="NCBI Taxonomy" id="2211146"/>
    <lineage>
        <taxon>Bacteria</taxon>
        <taxon>Pseudomonadati</taxon>
        <taxon>Bacteroidota</taxon>
        <taxon>Cytophagia</taxon>
        <taxon>Cytophagales</taxon>
        <taxon>Hymenobacteraceae</taxon>
        <taxon>Hymenobacter</taxon>
    </lineage>
</organism>
<name>A0A328BIY3_9BACT</name>
<gene>
    <name evidence="2" type="ORF">DLM85_11975</name>
</gene>
<sequence length="367" mass="40804">MSEQSDAPTAADALPPGFYERIAPFLQLCGMGCLQFFSRPHDPLPQEITDLTGLDLAGTRMITAINNNDMLARQLLEEPELFYVHLLVGCLLLDGPLAAPVLRFLEQGMHLDAEQTDALRARLLPFGETFVELVGRFAAHDDEEAREDLHLLRLQIEGAFARLAHTLQVTDLPPAAPENNENDDWDQENGKFEEDEDDELIFEIKFREEQLHMLRLAVTLARVLPSLSAQPFAQAVAGLSGCSVPSMAALNGRLREATDAAPTQMSWHDVALLYQSTQVLAMAMVSNVLDVLRWEEQLSEEAAAETPPAEAPDPEAAALTPPERFARRQEIICMMITGFVECVQEHFADEPRLNELRREVTALADLL</sequence>
<protein>
    <submittedName>
        <fullName evidence="2">Uncharacterized protein</fullName>
    </submittedName>
</protein>
<evidence type="ECO:0000313" key="2">
    <source>
        <dbReference type="EMBL" id="RAK66917.1"/>
    </source>
</evidence>
<dbReference type="RefSeq" id="WP_111478338.1">
    <property type="nucleotide sequence ID" value="NZ_QHKM01000003.1"/>
</dbReference>
<keyword evidence="3" id="KW-1185">Reference proteome</keyword>
<proteinExistence type="predicted"/>
<feature type="compositionally biased region" description="Low complexity" evidence="1">
    <location>
        <begin position="304"/>
        <end position="321"/>
    </location>
</feature>
<dbReference type="AlphaFoldDB" id="A0A328BIY3"/>
<feature type="region of interest" description="Disordered" evidence="1">
    <location>
        <begin position="300"/>
        <end position="321"/>
    </location>
</feature>
<accession>A0A328BIY3</accession>
<dbReference type="OrthoDB" id="870418at2"/>
<evidence type="ECO:0000256" key="1">
    <source>
        <dbReference type="SAM" id="MobiDB-lite"/>
    </source>
</evidence>
<dbReference type="EMBL" id="QHKM01000003">
    <property type="protein sequence ID" value="RAK66917.1"/>
    <property type="molecule type" value="Genomic_DNA"/>
</dbReference>
<evidence type="ECO:0000313" key="3">
    <source>
        <dbReference type="Proteomes" id="UP000248553"/>
    </source>
</evidence>
<comment type="caution">
    <text evidence="2">The sequence shown here is derived from an EMBL/GenBank/DDBJ whole genome shotgun (WGS) entry which is preliminary data.</text>
</comment>
<dbReference type="Proteomes" id="UP000248553">
    <property type="component" value="Unassembled WGS sequence"/>
</dbReference>